<dbReference type="EMBL" id="MU006314">
    <property type="protein sequence ID" value="KAF2848992.1"/>
    <property type="molecule type" value="Genomic_DNA"/>
</dbReference>
<accession>A0A6A7B0S9</accession>
<protein>
    <submittedName>
        <fullName evidence="2">Uncharacterized protein</fullName>
    </submittedName>
</protein>
<dbReference type="Proteomes" id="UP000799423">
    <property type="component" value="Unassembled WGS sequence"/>
</dbReference>
<dbReference type="OrthoDB" id="5337308at2759"/>
<evidence type="ECO:0000256" key="1">
    <source>
        <dbReference type="SAM" id="SignalP"/>
    </source>
</evidence>
<evidence type="ECO:0000313" key="2">
    <source>
        <dbReference type="EMBL" id="KAF2848992.1"/>
    </source>
</evidence>
<gene>
    <name evidence="2" type="ORF">T440DRAFT_143734</name>
</gene>
<reference evidence="2" key="1">
    <citation type="submission" date="2020-01" db="EMBL/GenBank/DDBJ databases">
        <authorList>
            <consortium name="DOE Joint Genome Institute"/>
            <person name="Haridas S."/>
            <person name="Albert R."/>
            <person name="Binder M."/>
            <person name="Bloem J."/>
            <person name="Labutti K."/>
            <person name="Salamov A."/>
            <person name="Andreopoulos B."/>
            <person name="Baker S.E."/>
            <person name="Barry K."/>
            <person name="Bills G."/>
            <person name="Bluhm B.H."/>
            <person name="Cannon C."/>
            <person name="Castanera R."/>
            <person name="Culley D.E."/>
            <person name="Daum C."/>
            <person name="Ezra D."/>
            <person name="Gonzalez J.B."/>
            <person name="Henrissat B."/>
            <person name="Kuo A."/>
            <person name="Liang C."/>
            <person name="Lipzen A."/>
            <person name="Lutzoni F."/>
            <person name="Magnuson J."/>
            <person name="Mondo S."/>
            <person name="Nolan M."/>
            <person name="Ohm R."/>
            <person name="Pangilinan J."/>
            <person name="Park H.-J."/>
            <person name="Ramirez L."/>
            <person name="Alfaro M."/>
            <person name="Sun H."/>
            <person name="Tritt A."/>
            <person name="Yoshinaga Y."/>
            <person name="Zwiers L.-H."/>
            <person name="Turgeon B.G."/>
            <person name="Goodwin S.B."/>
            <person name="Spatafora J.W."/>
            <person name="Crous P.W."/>
            <person name="Grigoriev I.V."/>
        </authorList>
    </citation>
    <scope>NUCLEOTIDE SEQUENCE</scope>
    <source>
        <strain evidence="2">IPT5</strain>
    </source>
</reference>
<keyword evidence="3" id="KW-1185">Reference proteome</keyword>
<sequence length="375" mass="42135">MKLRIILLFFLVALTVAAILPAAPLHHRASTLTKWEKAVSDGRTLYNAMRSKDSIARWFYKDYPDFAETVQSPFDGDLRDELRTWGYKDDDELSKHIEKDCDFDAYHHIKPAFDELGLDTRAKKDGGPNVGFRIDHQDGPAIKRKDDGTLPSDANQYYDVCGKEYRTFEFIVNPGGMVALMNVRAPSFCATIEWGHKPTTSELPQIRATSDLAWGMWNRAGPSDKKDIKYLIVTQILNPTTRELIASAYRTLNPPQGQDKVWPGVEFSMETDGGQAIMGSPVGRWAGYFLMQHKTQLGGNCFISKVRVFKNEETGSLAYLCFYVDPTPASGSDLSERATLADDVSIQTKALSDSPRLVQMSADGKSMLREHAIYW</sequence>
<feature type="chain" id="PRO_5025339735" evidence="1">
    <location>
        <begin position="18"/>
        <end position="375"/>
    </location>
</feature>
<organism evidence="2 3">
    <name type="scientific">Plenodomus tracheiphilus IPT5</name>
    <dbReference type="NCBI Taxonomy" id="1408161"/>
    <lineage>
        <taxon>Eukaryota</taxon>
        <taxon>Fungi</taxon>
        <taxon>Dikarya</taxon>
        <taxon>Ascomycota</taxon>
        <taxon>Pezizomycotina</taxon>
        <taxon>Dothideomycetes</taxon>
        <taxon>Pleosporomycetidae</taxon>
        <taxon>Pleosporales</taxon>
        <taxon>Pleosporineae</taxon>
        <taxon>Leptosphaeriaceae</taxon>
        <taxon>Plenodomus</taxon>
    </lineage>
</organism>
<evidence type="ECO:0000313" key="3">
    <source>
        <dbReference type="Proteomes" id="UP000799423"/>
    </source>
</evidence>
<feature type="signal peptide" evidence="1">
    <location>
        <begin position="1"/>
        <end position="17"/>
    </location>
</feature>
<proteinExistence type="predicted"/>
<keyword evidence="1" id="KW-0732">Signal</keyword>
<name>A0A6A7B0S9_9PLEO</name>
<dbReference type="AlphaFoldDB" id="A0A6A7B0S9"/>